<sequence>MAGRPMGKLHQEDVRRKIQASQLLNVLQDHALNDGSEISMSRLKAIEILLKKSLPDLSAIQIDQGNGDDASVADVVRAFHERRASGS</sequence>
<dbReference type="Proteomes" id="UP001265550">
    <property type="component" value="Unassembled WGS sequence"/>
</dbReference>
<evidence type="ECO:0000313" key="2">
    <source>
        <dbReference type="Proteomes" id="UP001265550"/>
    </source>
</evidence>
<protein>
    <submittedName>
        <fullName evidence="1">Uncharacterized protein</fullName>
    </submittedName>
</protein>
<dbReference type="RefSeq" id="WP_204733151.1">
    <property type="nucleotide sequence ID" value="NZ_JAVDWE010000004.1"/>
</dbReference>
<gene>
    <name evidence="1" type="ORF">J2X09_001880</name>
</gene>
<organism evidence="1 2">
    <name type="scientific">Hydrogenophaga laconesensis</name>
    <dbReference type="NCBI Taxonomy" id="1805971"/>
    <lineage>
        <taxon>Bacteria</taxon>
        <taxon>Pseudomonadati</taxon>
        <taxon>Pseudomonadota</taxon>
        <taxon>Betaproteobacteria</taxon>
        <taxon>Burkholderiales</taxon>
        <taxon>Comamonadaceae</taxon>
        <taxon>Hydrogenophaga</taxon>
    </lineage>
</organism>
<name>A0ABU1V9N0_9BURK</name>
<comment type="caution">
    <text evidence="1">The sequence shown here is derived from an EMBL/GenBank/DDBJ whole genome shotgun (WGS) entry which is preliminary data.</text>
</comment>
<dbReference type="EMBL" id="JAVDWE010000004">
    <property type="protein sequence ID" value="MDR7094142.1"/>
    <property type="molecule type" value="Genomic_DNA"/>
</dbReference>
<reference evidence="1 2" key="1">
    <citation type="submission" date="2023-07" db="EMBL/GenBank/DDBJ databases">
        <title>Sorghum-associated microbial communities from plants grown in Nebraska, USA.</title>
        <authorList>
            <person name="Schachtman D."/>
        </authorList>
    </citation>
    <scope>NUCLEOTIDE SEQUENCE [LARGE SCALE GENOMIC DNA]</scope>
    <source>
        <strain evidence="1 2">BE240</strain>
    </source>
</reference>
<accession>A0ABU1V9N0</accession>
<proteinExistence type="predicted"/>
<evidence type="ECO:0000313" key="1">
    <source>
        <dbReference type="EMBL" id="MDR7094142.1"/>
    </source>
</evidence>
<keyword evidence="2" id="KW-1185">Reference proteome</keyword>